<feature type="compositionally biased region" description="Low complexity" evidence="1">
    <location>
        <begin position="385"/>
        <end position="401"/>
    </location>
</feature>
<dbReference type="CDD" id="cd00118">
    <property type="entry name" value="LysM"/>
    <property type="match status" value="1"/>
</dbReference>
<proteinExistence type="predicted"/>
<feature type="region of interest" description="Disordered" evidence="1">
    <location>
        <begin position="283"/>
        <end position="319"/>
    </location>
</feature>
<protein>
    <recommendedName>
        <fullName evidence="4">LysM domain-containing protein</fullName>
    </recommendedName>
</protein>
<feature type="region of interest" description="Disordered" evidence="1">
    <location>
        <begin position="107"/>
        <end position="152"/>
    </location>
</feature>
<accession>A0A507AJJ1</accession>
<keyword evidence="3" id="KW-1185">Reference proteome</keyword>
<feature type="compositionally biased region" description="Low complexity" evidence="1">
    <location>
        <begin position="24"/>
        <end position="41"/>
    </location>
</feature>
<feature type="compositionally biased region" description="Low complexity" evidence="1">
    <location>
        <begin position="61"/>
        <end position="79"/>
    </location>
</feature>
<dbReference type="PANTHER" id="PTHR20932">
    <property type="entry name" value="LYSM AND PUTATIVE PEPTIDOGLYCAN-BINDING DOMAIN-CONTAINING PROTEIN"/>
    <property type="match status" value="1"/>
</dbReference>
<dbReference type="GeneID" id="41975992"/>
<reference evidence="2 3" key="1">
    <citation type="submission" date="2019-06" db="EMBL/GenBank/DDBJ databases">
        <title>Draft genome sequence of the filamentous fungus Phialemoniopsis curvata isolated from diesel fuel.</title>
        <authorList>
            <person name="Varaljay V.A."/>
            <person name="Lyon W.J."/>
            <person name="Crouch A.L."/>
            <person name="Drake C.E."/>
            <person name="Hollomon J.M."/>
            <person name="Nadeau L.J."/>
            <person name="Nunn H.S."/>
            <person name="Stevenson B.S."/>
            <person name="Bojanowski C.L."/>
            <person name="Crookes-Goodson W.J."/>
        </authorList>
    </citation>
    <scope>NUCLEOTIDE SEQUENCE [LARGE SCALE GENOMIC DNA]</scope>
    <source>
        <strain evidence="2 3">D216</strain>
    </source>
</reference>
<feature type="compositionally biased region" description="Low complexity" evidence="1">
    <location>
        <begin position="408"/>
        <end position="418"/>
    </location>
</feature>
<feature type="compositionally biased region" description="Low complexity" evidence="1">
    <location>
        <begin position="587"/>
        <end position="607"/>
    </location>
</feature>
<evidence type="ECO:0000313" key="2">
    <source>
        <dbReference type="EMBL" id="TPX10495.1"/>
    </source>
</evidence>
<dbReference type="SUPFAM" id="SSF54106">
    <property type="entry name" value="LysM domain"/>
    <property type="match status" value="1"/>
</dbReference>
<name>A0A507AJJ1_9PEZI</name>
<dbReference type="OrthoDB" id="2192830at2759"/>
<feature type="region of interest" description="Disordered" evidence="1">
    <location>
        <begin position="356"/>
        <end position="449"/>
    </location>
</feature>
<dbReference type="InParanoid" id="A0A507AJJ1"/>
<feature type="compositionally biased region" description="Polar residues" evidence="1">
    <location>
        <begin position="358"/>
        <end position="368"/>
    </location>
</feature>
<dbReference type="InterPro" id="IPR045030">
    <property type="entry name" value="LYSM1-4"/>
</dbReference>
<evidence type="ECO:0000256" key="1">
    <source>
        <dbReference type="SAM" id="MobiDB-lite"/>
    </source>
</evidence>
<dbReference type="InterPro" id="IPR036779">
    <property type="entry name" value="LysM_dom_sf"/>
</dbReference>
<evidence type="ECO:0000313" key="3">
    <source>
        <dbReference type="Proteomes" id="UP000319257"/>
    </source>
</evidence>
<dbReference type="InterPro" id="IPR018392">
    <property type="entry name" value="LysM"/>
</dbReference>
<gene>
    <name evidence="2" type="ORF">E0L32_008545</name>
</gene>
<dbReference type="EMBL" id="SKBQ01000057">
    <property type="protein sequence ID" value="TPX10495.1"/>
    <property type="molecule type" value="Genomic_DNA"/>
</dbReference>
<dbReference type="RefSeq" id="XP_030992206.1">
    <property type="nucleotide sequence ID" value="XM_031143411.1"/>
</dbReference>
<comment type="caution">
    <text evidence="2">The sequence shown here is derived from an EMBL/GenBank/DDBJ whole genome shotgun (WGS) entry which is preliminary data.</text>
</comment>
<dbReference type="STRING" id="1093900.A0A507AJJ1"/>
<feature type="region of interest" description="Disordered" evidence="1">
    <location>
        <begin position="556"/>
        <end position="616"/>
    </location>
</feature>
<dbReference type="Proteomes" id="UP000319257">
    <property type="component" value="Unassembled WGS sequence"/>
</dbReference>
<sequence>MSSTTALVPDPDSAARPRNRRLVSTAGASTAASVFSSADTSPSQSRGVSPIPSARVGRPFAAANGTRGSGSASSRAKSTGAGGKGLLDTTTWSPSWASVTEFASSLLGDAYKSDNERSGSRPRKPIRRTNPASAAGTWGPAPPDKSRPRAEDIAAGSLAEREAALKAVKTASVLESHPGVNGGLDVAGKFKRRSSEEDLQGAAAQKQEVEEYLVYIHHVQPTDTYAGIVLKYRCREDAFRKANGLWSRDNIQVRKWLALPVDACEIRGRPSEGPSYYSRNVDLLAPTPGAGDEGGDDFFASSAKNRAPERPKQEEEEPAPWAHVKWVTVDGFAEPVEIGRVSRRSLGFFPPRRKKSLHTVSTLSTPRQSLDVPASGSPAGDLAVGSPGSTRSRSLSSAGRGPLINAYGSSAPTTTRSRGGSGGDDIRPLWMRRPGGVGTMGKGVRMPGPDKDAFNSWAKKHLPGLNIENLPSMSVMGSETAHFGFMKDASGIVESPFEDGRDVSTALHQQQGNGLDKAAAAVETWLRTAFAKKPGTPSLGPRRARADQQGLGDLIELEDTNSDDGRGGGGAFDISNNAGLLRSVSHASTARSDGASSAASRGRNGASHMAKGKKAD</sequence>
<dbReference type="PANTHER" id="PTHR20932:SF8">
    <property type="entry name" value="LD22649P"/>
    <property type="match status" value="1"/>
</dbReference>
<dbReference type="AlphaFoldDB" id="A0A507AJJ1"/>
<evidence type="ECO:0008006" key="4">
    <source>
        <dbReference type="Google" id="ProtNLM"/>
    </source>
</evidence>
<feature type="region of interest" description="Disordered" evidence="1">
    <location>
        <begin position="1"/>
        <end position="91"/>
    </location>
</feature>
<dbReference type="Gene3D" id="3.10.350.10">
    <property type="entry name" value="LysM domain"/>
    <property type="match status" value="1"/>
</dbReference>
<organism evidence="2 3">
    <name type="scientific">Thyridium curvatum</name>
    <dbReference type="NCBI Taxonomy" id="1093900"/>
    <lineage>
        <taxon>Eukaryota</taxon>
        <taxon>Fungi</taxon>
        <taxon>Dikarya</taxon>
        <taxon>Ascomycota</taxon>
        <taxon>Pezizomycotina</taxon>
        <taxon>Sordariomycetes</taxon>
        <taxon>Sordariomycetidae</taxon>
        <taxon>Thyridiales</taxon>
        <taxon>Thyridiaceae</taxon>
        <taxon>Thyridium</taxon>
    </lineage>
</organism>